<dbReference type="InterPro" id="IPR058240">
    <property type="entry name" value="rSAM_sf"/>
</dbReference>
<dbReference type="PANTHER" id="PTHR43273:SF3">
    <property type="entry name" value="ANAEROBIC SULFATASE-MATURATING ENZYME HOMOLOG ASLB-RELATED"/>
    <property type="match status" value="1"/>
</dbReference>
<dbReference type="EMBL" id="BK015536">
    <property type="protein sequence ID" value="DAE11745.1"/>
    <property type="molecule type" value="Genomic_DNA"/>
</dbReference>
<dbReference type="InterPro" id="IPR023867">
    <property type="entry name" value="Sulphatase_maturase_rSAM"/>
</dbReference>
<organism evidence="1">
    <name type="scientific">Podoviridae sp. ctIlO27</name>
    <dbReference type="NCBI Taxonomy" id="2825238"/>
    <lineage>
        <taxon>Viruses</taxon>
        <taxon>Duplodnaviria</taxon>
        <taxon>Heunggongvirae</taxon>
        <taxon>Uroviricota</taxon>
        <taxon>Caudoviricetes</taxon>
    </lineage>
</organism>
<reference evidence="1" key="1">
    <citation type="journal article" date="2021" name="Proc. Natl. Acad. Sci. U.S.A.">
        <title>A Catalog of Tens of Thousands of Viruses from Human Metagenomes Reveals Hidden Associations with Chronic Diseases.</title>
        <authorList>
            <person name="Tisza M.J."/>
            <person name="Buck C.B."/>
        </authorList>
    </citation>
    <scope>NUCLEOTIDE SEQUENCE</scope>
    <source>
        <strain evidence="1">CtIlO27</strain>
    </source>
</reference>
<dbReference type="Gene3D" id="3.20.20.70">
    <property type="entry name" value="Aldolase class I"/>
    <property type="match status" value="1"/>
</dbReference>
<evidence type="ECO:0000313" key="1">
    <source>
        <dbReference type="EMBL" id="DAE11745.1"/>
    </source>
</evidence>
<sequence>MRCPYCYDGRKRTGREFDPGLMPDLFRFCGRMRDEGGPLRVSFVGGEPSLSLSTLAALMAGMPEDCGLNIMTNAWVWPEGFLDVIGRYKDRLQIITSYDGVFQDRRKQGSGERVRSNIRVLLDRGFNVTPCWTLFSEDAPRLFENALHMLGVHRNLFLKRNCSHGMWGGNRAYVDGLRDNLERLVDLCAIRTVSEGANITLPNRIDRGTSPFLMHRQGTFSCHDYVLHTLTVDIDGKIYPCERYVTDGRHALGDIVNGFSKEGFEGPYRGAGPMDTICPYLNEVTNGDPLDAAGCLNKPADSLLYAARAKYQDRLDRLYRLRRFHGTGQGEGRA</sequence>
<dbReference type="PANTHER" id="PTHR43273">
    <property type="entry name" value="ANAEROBIC SULFATASE-MATURATING ENZYME HOMOLOG ASLB-RELATED"/>
    <property type="match status" value="1"/>
</dbReference>
<dbReference type="GO" id="GO:0016491">
    <property type="term" value="F:oxidoreductase activity"/>
    <property type="evidence" value="ECO:0007669"/>
    <property type="project" value="InterPro"/>
</dbReference>
<protein>
    <submittedName>
        <fullName evidence="1">Nif11-like peptide radical SAM maturase</fullName>
    </submittedName>
</protein>
<dbReference type="SUPFAM" id="SSF102114">
    <property type="entry name" value="Radical SAM enzymes"/>
    <property type="match status" value="1"/>
</dbReference>
<name>A0A8S5PYQ5_9CAUD</name>
<proteinExistence type="predicted"/>
<accession>A0A8S5PYQ5</accession>
<dbReference type="InterPro" id="IPR013785">
    <property type="entry name" value="Aldolase_TIM"/>
</dbReference>